<dbReference type="STRING" id="1123269.NX02_19935"/>
<sequence>MARATQAHAGSNDPAGDAFSRLVDAKSDTRAFGFSEFGMFGLHAVRRPGSEALASAPAEASPQVDDARSAQMAVWERAGEPLPSFDSRQASVAVAATTAPSNIVHRERPVATAPLVIDVAPQSPTRSAMQGPDVSDGDGAAVTARSRPTGRTAEHLPFSIAFDPATGSISISLFAHGGGNALREHVRRRIRSIAAEFGTNITDVRMNGQLLPVAPPFQRS</sequence>
<name>W0AEW8_9SPHN</name>
<dbReference type="Proteomes" id="UP000018851">
    <property type="component" value="Chromosome"/>
</dbReference>
<proteinExistence type="predicted"/>
<dbReference type="KEGG" id="ssan:NX02_19935"/>
<gene>
    <name evidence="2" type="ORF">NX02_19935</name>
</gene>
<protein>
    <submittedName>
        <fullName evidence="2">Uncharacterized protein</fullName>
    </submittedName>
</protein>
<reference evidence="2 3" key="1">
    <citation type="submission" date="2013-07" db="EMBL/GenBank/DDBJ databases">
        <title>Completed genome of Sphingomonas sanxanigenens NX02.</title>
        <authorList>
            <person name="Ma T."/>
            <person name="Huang H."/>
            <person name="Wu M."/>
            <person name="Li X."/>
            <person name="Li G."/>
        </authorList>
    </citation>
    <scope>NUCLEOTIDE SEQUENCE [LARGE SCALE GENOMIC DNA]</scope>
    <source>
        <strain evidence="2 3">NX02</strain>
    </source>
</reference>
<organism evidence="2 3">
    <name type="scientific">Sphingomonas sanxanigenens DSM 19645 = NX02</name>
    <dbReference type="NCBI Taxonomy" id="1123269"/>
    <lineage>
        <taxon>Bacteria</taxon>
        <taxon>Pseudomonadati</taxon>
        <taxon>Pseudomonadota</taxon>
        <taxon>Alphaproteobacteria</taxon>
        <taxon>Sphingomonadales</taxon>
        <taxon>Sphingomonadaceae</taxon>
        <taxon>Sphingomonas</taxon>
    </lineage>
</organism>
<dbReference type="HOGENOM" id="CLU_1255299_0_0_5"/>
<keyword evidence="3" id="KW-1185">Reference proteome</keyword>
<feature type="region of interest" description="Disordered" evidence="1">
    <location>
        <begin position="123"/>
        <end position="150"/>
    </location>
</feature>
<dbReference type="AlphaFoldDB" id="W0AEW8"/>
<accession>W0AEW8</accession>
<evidence type="ECO:0000313" key="3">
    <source>
        <dbReference type="Proteomes" id="UP000018851"/>
    </source>
</evidence>
<dbReference type="PATRIC" id="fig|1123269.5.peg.3898"/>
<evidence type="ECO:0000256" key="1">
    <source>
        <dbReference type="SAM" id="MobiDB-lite"/>
    </source>
</evidence>
<evidence type="ECO:0000313" key="2">
    <source>
        <dbReference type="EMBL" id="AHE55646.1"/>
    </source>
</evidence>
<dbReference type="EMBL" id="CP006644">
    <property type="protein sequence ID" value="AHE55646.1"/>
    <property type="molecule type" value="Genomic_DNA"/>
</dbReference>